<evidence type="ECO:0000313" key="2">
    <source>
        <dbReference type="Proteomes" id="UP000319160"/>
    </source>
</evidence>
<protein>
    <submittedName>
        <fullName evidence="1">Uncharacterized protein</fullName>
    </submittedName>
</protein>
<dbReference type="EMBL" id="VFLP01000064">
    <property type="protein sequence ID" value="TRX89685.1"/>
    <property type="molecule type" value="Genomic_DNA"/>
</dbReference>
<dbReference type="AlphaFoldDB" id="A0A553HNZ5"/>
<evidence type="ECO:0000313" key="1">
    <source>
        <dbReference type="EMBL" id="TRX89685.1"/>
    </source>
</evidence>
<organism evidence="1 2">
    <name type="scientific">Xylaria flabelliformis</name>
    <dbReference type="NCBI Taxonomy" id="2512241"/>
    <lineage>
        <taxon>Eukaryota</taxon>
        <taxon>Fungi</taxon>
        <taxon>Dikarya</taxon>
        <taxon>Ascomycota</taxon>
        <taxon>Pezizomycotina</taxon>
        <taxon>Sordariomycetes</taxon>
        <taxon>Xylariomycetidae</taxon>
        <taxon>Xylariales</taxon>
        <taxon>Xylariaceae</taxon>
        <taxon>Xylaria</taxon>
    </lineage>
</organism>
<sequence length="107" mass="11915">MLASRDPTAEDVQNDLAAIFIMQHEIPKDIIKDLDMKDQLGRSLGNLEILLGVVRAITGDLSSLHQSIQGSAQWGPGLLLDVEEAKVLELWDILQSEVQKFKDQYSV</sequence>
<gene>
    <name evidence="1" type="ORF">FHL15_009435</name>
</gene>
<dbReference type="Proteomes" id="UP000319160">
    <property type="component" value="Unassembled WGS sequence"/>
</dbReference>
<dbReference type="OrthoDB" id="4427207at2759"/>
<keyword evidence="2" id="KW-1185">Reference proteome</keyword>
<accession>A0A553HNZ5</accession>
<proteinExistence type="predicted"/>
<name>A0A553HNZ5_9PEZI</name>
<comment type="caution">
    <text evidence="1">The sequence shown here is derived from an EMBL/GenBank/DDBJ whole genome shotgun (WGS) entry which is preliminary data.</text>
</comment>
<reference evidence="2" key="1">
    <citation type="submission" date="2019-06" db="EMBL/GenBank/DDBJ databases">
        <title>Draft genome sequence of the griseofulvin-producing fungus Xylaria cubensis strain G536.</title>
        <authorList>
            <person name="Mead M.E."/>
            <person name="Raja H.A."/>
            <person name="Steenwyk J.L."/>
            <person name="Knowles S.L."/>
            <person name="Oberlies N.H."/>
            <person name="Rokas A."/>
        </authorList>
    </citation>
    <scope>NUCLEOTIDE SEQUENCE [LARGE SCALE GENOMIC DNA]</scope>
    <source>
        <strain evidence="2">G536</strain>
    </source>
</reference>